<dbReference type="Proteomes" id="UP000308349">
    <property type="component" value="Unassembled WGS sequence"/>
</dbReference>
<organism evidence="3 4">
    <name type="scientific">Nocardia cyriacigeorgica</name>
    <dbReference type="NCBI Taxonomy" id="135487"/>
    <lineage>
        <taxon>Bacteria</taxon>
        <taxon>Bacillati</taxon>
        <taxon>Actinomycetota</taxon>
        <taxon>Actinomycetes</taxon>
        <taxon>Mycobacteriales</taxon>
        <taxon>Nocardiaceae</taxon>
        <taxon>Nocardia</taxon>
    </lineage>
</organism>
<gene>
    <name evidence="3" type="ORF">FEK35_20700</name>
</gene>
<keyword evidence="1" id="KW-0175">Coiled coil</keyword>
<dbReference type="InterPro" id="IPR050336">
    <property type="entry name" value="Chromosome_partition/occlusion"/>
</dbReference>
<dbReference type="OrthoDB" id="3846919at2"/>
<feature type="coiled-coil region" evidence="1">
    <location>
        <begin position="415"/>
        <end position="449"/>
    </location>
</feature>
<comment type="caution">
    <text evidence="3">The sequence shown here is derived from an EMBL/GenBank/DDBJ whole genome shotgun (WGS) entry which is preliminary data.</text>
</comment>
<dbReference type="PANTHER" id="PTHR33375">
    <property type="entry name" value="CHROMOSOME-PARTITIONING PROTEIN PARB-RELATED"/>
    <property type="match status" value="1"/>
</dbReference>
<dbReference type="Gene3D" id="3.90.1530.10">
    <property type="entry name" value="Conserved hypothetical protein from pyrococcus furiosus pfu- 392566-001, ParB domain"/>
    <property type="match status" value="1"/>
</dbReference>
<feature type="domain" description="ParB-like N-terminal" evidence="2">
    <location>
        <begin position="63"/>
        <end position="157"/>
    </location>
</feature>
<proteinExistence type="predicted"/>
<dbReference type="PANTHER" id="PTHR33375:SF1">
    <property type="entry name" value="CHROMOSOME-PARTITIONING PROTEIN PARB-RELATED"/>
    <property type="match status" value="1"/>
</dbReference>
<evidence type="ECO:0000259" key="2">
    <source>
        <dbReference type="SMART" id="SM00470"/>
    </source>
</evidence>
<name>A0A5R8P9W8_9NOCA</name>
<evidence type="ECO:0000313" key="3">
    <source>
        <dbReference type="EMBL" id="TLG04251.1"/>
    </source>
</evidence>
<dbReference type="Pfam" id="PF02195">
    <property type="entry name" value="ParB_N"/>
    <property type="match status" value="1"/>
</dbReference>
<protein>
    <submittedName>
        <fullName evidence="3">ParB/RepB/Spo0J family partition protein</fullName>
    </submittedName>
</protein>
<evidence type="ECO:0000313" key="4">
    <source>
        <dbReference type="Proteomes" id="UP000308349"/>
    </source>
</evidence>
<dbReference type="GO" id="GO:0005694">
    <property type="term" value="C:chromosome"/>
    <property type="evidence" value="ECO:0007669"/>
    <property type="project" value="TreeGrafter"/>
</dbReference>
<accession>A0A5R8P9W8</accession>
<reference evidence="3 4" key="1">
    <citation type="submission" date="2019-05" db="EMBL/GenBank/DDBJ databases">
        <title>Genomes sequences of two Nocardia cyriacigeorgica environmental isolates, type strains Nocardia asteroides ATCC 19247 and Nocardia cyriacigeorgica DSM 44484.</title>
        <authorList>
            <person name="Vautrin F."/>
            <person name="Bergeron E."/>
            <person name="Dubost A."/>
            <person name="Abrouk D."/>
            <person name="Rodriguez Nava V."/>
            <person name="Pujic P."/>
        </authorList>
    </citation>
    <scope>NUCLEOTIDE SEQUENCE [LARGE SCALE GENOMIC DNA]</scope>
    <source>
        <strain evidence="3 4">EML 1456</strain>
    </source>
</reference>
<dbReference type="InterPro" id="IPR003115">
    <property type="entry name" value="ParB_N"/>
</dbReference>
<evidence type="ECO:0000256" key="1">
    <source>
        <dbReference type="SAM" id="Coils"/>
    </source>
</evidence>
<dbReference type="SMART" id="SM00470">
    <property type="entry name" value="ParB"/>
    <property type="match status" value="1"/>
</dbReference>
<dbReference type="EMBL" id="VBUU01000023">
    <property type="protein sequence ID" value="TLG04251.1"/>
    <property type="molecule type" value="Genomic_DNA"/>
</dbReference>
<sequence>MTATATPLELVTTDPAADADIDAAHSADGFDTATIDVDAPDTVADANGQARDVVSAVPAAVAVLRDPRQLVIAENVRQSFDLAEHTELAESIAEHGVLTPIIAIGLPDEPTAVVRDGQLRTLASVAVGLEQVPVWLIDPVAVASGKQAEIDRILEQITVNDRRVGLTEGDRAAGIALALDLGASVTRVSKALQTPRDRVKLAGKVGASATARNAVDEGQYDFEQAAVIAEYEIVGDTDAVTRLQAAATRFNFSYVAHQIANDREERRAYFAAAMAWAEAGFGIVNEQPSLHDADLIASGDLVDADGNPVDEDRIWADPGAWLVWIEPAEEQLVIGRDTGAVIDPDTVDWDTDRDPDLEPAEGLRHAREIDVRDRWVPEYFVPASQLDALGLRRRLDDIEAHGVGHPDALEDPDTAEELAARRAEAAAQAERQRQRDREAARRVRELNKQGVAAMQARREFVTTLLARKTPPPVAAKFIAEALVDETNLLGEYNAFETAAELLAGVGTWRRDLLQSVETAKPARCQVIVLGLVLGAYEKRATKDSWRHNDRGVARYLRFLREVGHQLVPVELAAAGELDPDTIDIDTPITAAEPNELAPAA</sequence>
<dbReference type="SUPFAM" id="SSF110849">
    <property type="entry name" value="ParB/Sulfiredoxin"/>
    <property type="match status" value="1"/>
</dbReference>
<dbReference type="AlphaFoldDB" id="A0A5R8P9W8"/>
<dbReference type="GO" id="GO:0007059">
    <property type="term" value="P:chromosome segregation"/>
    <property type="evidence" value="ECO:0007669"/>
    <property type="project" value="TreeGrafter"/>
</dbReference>
<dbReference type="RefSeq" id="WP_138457573.1">
    <property type="nucleotide sequence ID" value="NZ_VBUU01000023.1"/>
</dbReference>
<dbReference type="InterPro" id="IPR036086">
    <property type="entry name" value="ParB/Sulfiredoxin_sf"/>
</dbReference>
<dbReference type="CDD" id="cd16387">
    <property type="entry name" value="ParB_N_Srx"/>
    <property type="match status" value="1"/>
</dbReference>